<dbReference type="SUPFAM" id="SSF82771">
    <property type="entry name" value="GIY-YIG endonuclease"/>
    <property type="match status" value="1"/>
</dbReference>
<dbReference type="InterPro" id="IPR000305">
    <property type="entry name" value="GIY-YIG_endonuc"/>
</dbReference>
<dbReference type="RefSeq" id="WP_415864668.1">
    <property type="nucleotide sequence ID" value="NZ_CP134537.1"/>
</dbReference>
<proteinExistence type="inferred from homology"/>
<reference evidence="3 4" key="1">
    <citation type="submission" date="2023-09" db="EMBL/GenBank/DDBJ databases">
        <title>Thalassobella suaedae gen. nov., sp. nov., a marine bacterium of the family Flavobacteriaceae isolated from a halophyte Suaeda japonica.</title>
        <authorList>
            <person name="Lee S.Y."/>
            <person name="Hwang C.Y."/>
        </authorList>
    </citation>
    <scope>NUCLEOTIDE SEQUENCE [LARGE SCALE GENOMIC DNA]</scope>
    <source>
        <strain evidence="3 4">HL-DH14</strain>
    </source>
</reference>
<dbReference type="CDD" id="cd10448">
    <property type="entry name" value="GIY-YIG_unchar_3"/>
    <property type="match status" value="1"/>
</dbReference>
<evidence type="ECO:0000313" key="4">
    <source>
        <dbReference type="Proteomes" id="UP001302806"/>
    </source>
</evidence>
<gene>
    <name evidence="3" type="ORF">RHP51_11480</name>
</gene>
<evidence type="ECO:0000313" key="3">
    <source>
        <dbReference type="EMBL" id="WNH07815.1"/>
    </source>
</evidence>
<organism evidence="3 4">
    <name type="scientific">Thalassobellus suaedae</name>
    <dbReference type="NCBI Taxonomy" id="3074124"/>
    <lineage>
        <taxon>Bacteria</taxon>
        <taxon>Pseudomonadati</taxon>
        <taxon>Bacteroidota</taxon>
        <taxon>Flavobacteriia</taxon>
        <taxon>Flavobacteriales</taxon>
        <taxon>Flavobacteriaceae</taxon>
        <taxon>Thalassobellus</taxon>
    </lineage>
</organism>
<feature type="domain" description="GIY-YIG" evidence="2">
    <location>
        <begin position="2"/>
        <end position="79"/>
    </location>
</feature>
<comment type="similarity">
    <text evidence="1">Belongs to the UPF0213 family.</text>
</comment>
<dbReference type="Gene3D" id="3.40.1440.10">
    <property type="entry name" value="GIY-YIG endonuclease"/>
    <property type="match status" value="1"/>
</dbReference>
<protein>
    <submittedName>
        <fullName evidence="3">GIY-YIG nuclease family protein</fullName>
    </submittedName>
</protein>
<dbReference type="Pfam" id="PF01541">
    <property type="entry name" value="GIY-YIG"/>
    <property type="match status" value="1"/>
</dbReference>
<sequence>MDVHYVYILTNNNHTVLYVGRTKQLKTRLVQHKNNNLKTFTGKYNVDKLVYFETTKYVNNSIKRERQIKKWNREWKINLINGLNPDWKNLSEYIYNKKDKKFPHSRE</sequence>
<dbReference type="PROSITE" id="PS50164">
    <property type="entry name" value="GIY_YIG"/>
    <property type="match status" value="1"/>
</dbReference>
<evidence type="ECO:0000259" key="2">
    <source>
        <dbReference type="PROSITE" id="PS50164"/>
    </source>
</evidence>
<name>A0ABY9XPF9_9FLAO</name>
<evidence type="ECO:0000256" key="1">
    <source>
        <dbReference type="ARBA" id="ARBA00007435"/>
    </source>
</evidence>
<dbReference type="PANTHER" id="PTHR34477">
    <property type="entry name" value="UPF0213 PROTEIN YHBQ"/>
    <property type="match status" value="1"/>
</dbReference>
<dbReference type="InterPro" id="IPR035901">
    <property type="entry name" value="GIY-YIG_endonuc_sf"/>
</dbReference>
<dbReference type="InterPro" id="IPR050190">
    <property type="entry name" value="UPF0213_domain"/>
</dbReference>
<dbReference type="SMART" id="SM00465">
    <property type="entry name" value="GIYc"/>
    <property type="match status" value="1"/>
</dbReference>
<accession>A0ABY9XPF9</accession>
<dbReference type="Proteomes" id="UP001302806">
    <property type="component" value="Chromosome"/>
</dbReference>
<dbReference type="PANTHER" id="PTHR34477:SF5">
    <property type="entry name" value="BSL5627 PROTEIN"/>
    <property type="match status" value="1"/>
</dbReference>
<dbReference type="EMBL" id="CP134537">
    <property type="protein sequence ID" value="WNH07815.1"/>
    <property type="molecule type" value="Genomic_DNA"/>
</dbReference>